<dbReference type="InterPro" id="IPR052729">
    <property type="entry name" value="Acyl/Acetyltrans_Enzymes"/>
</dbReference>
<dbReference type="SUPFAM" id="SSF55729">
    <property type="entry name" value="Acyl-CoA N-acyltransferases (Nat)"/>
    <property type="match status" value="1"/>
</dbReference>
<evidence type="ECO:0000313" key="3">
    <source>
        <dbReference type="Proteomes" id="UP000728032"/>
    </source>
</evidence>
<feature type="non-terminal residue" evidence="2">
    <location>
        <position position="1"/>
    </location>
</feature>
<dbReference type="AlphaFoldDB" id="A0A7R9MME2"/>
<organism evidence="2">
    <name type="scientific">Oppiella nova</name>
    <dbReference type="NCBI Taxonomy" id="334625"/>
    <lineage>
        <taxon>Eukaryota</taxon>
        <taxon>Metazoa</taxon>
        <taxon>Ecdysozoa</taxon>
        <taxon>Arthropoda</taxon>
        <taxon>Chelicerata</taxon>
        <taxon>Arachnida</taxon>
        <taxon>Acari</taxon>
        <taxon>Acariformes</taxon>
        <taxon>Sarcoptiformes</taxon>
        <taxon>Oribatida</taxon>
        <taxon>Brachypylina</taxon>
        <taxon>Oppioidea</taxon>
        <taxon>Oppiidae</taxon>
        <taxon>Oppiella</taxon>
    </lineage>
</organism>
<dbReference type="EMBL" id="OC940979">
    <property type="protein sequence ID" value="CAD7662058.1"/>
    <property type="molecule type" value="Genomic_DNA"/>
</dbReference>
<evidence type="ECO:0000313" key="2">
    <source>
        <dbReference type="EMBL" id="CAD7662058.1"/>
    </source>
</evidence>
<dbReference type="Pfam" id="PF00583">
    <property type="entry name" value="Acetyltransf_1"/>
    <property type="match status" value="1"/>
</dbReference>
<evidence type="ECO:0000259" key="1">
    <source>
        <dbReference type="PROSITE" id="PS51186"/>
    </source>
</evidence>
<dbReference type="InterPro" id="IPR000182">
    <property type="entry name" value="GNAT_dom"/>
</dbReference>
<proteinExistence type="predicted"/>
<dbReference type="EMBL" id="CAJPVJ010026154">
    <property type="protein sequence ID" value="CAG2179194.1"/>
    <property type="molecule type" value="Genomic_DNA"/>
</dbReference>
<dbReference type="Gene3D" id="3.40.630.30">
    <property type="match status" value="1"/>
</dbReference>
<name>A0A7R9MME2_9ACAR</name>
<protein>
    <recommendedName>
        <fullName evidence="1">N-acetyltransferase domain-containing protein</fullName>
    </recommendedName>
</protein>
<sequence>MSGNQRKPSYIIRKTQLSDCEEVRQIWNSVGFQIFRFGNEVMLQTDPNGIFVAQDTDSGQILGACSGVNLSPNLSFVGQYAVRHEYQGLGIGKALFDTVSEHMGDRNASLFAANQKMYETYRDKNGYKAVPQKRILHMKGPFSPKGLIDSIDGISLVAI</sequence>
<dbReference type="CDD" id="cd04301">
    <property type="entry name" value="NAT_SF"/>
    <property type="match status" value="1"/>
</dbReference>
<dbReference type="PANTHER" id="PTHR47237">
    <property type="entry name" value="SLL0310 PROTEIN"/>
    <property type="match status" value="1"/>
</dbReference>
<accession>A0A7R9MME2</accession>
<feature type="domain" description="N-acetyltransferase" evidence="1">
    <location>
        <begin position="10"/>
        <end position="154"/>
    </location>
</feature>
<keyword evidence="3" id="KW-1185">Reference proteome</keyword>
<dbReference type="InterPro" id="IPR016181">
    <property type="entry name" value="Acyl_CoA_acyltransferase"/>
</dbReference>
<dbReference type="GO" id="GO:0016747">
    <property type="term" value="F:acyltransferase activity, transferring groups other than amino-acyl groups"/>
    <property type="evidence" value="ECO:0007669"/>
    <property type="project" value="InterPro"/>
</dbReference>
<reference evidence="2" key="1">
    <citation type="submission" date="2020-11" db="EMBL/GenBank/DDBJ databases">
        <authorList>
            <person name="Tran Van P."/>
        </authorList>
    </citation>
    <scope>NUCLEOTIDE SEQUENCE</scope>
</reference>
<dbReference type="OrthoDB" id="6109779at2759"/>
<dbReference type="Proteomes" id="UP000728032">
    <property type="component" value="Unassembled WGS sequence"/>
</dbReference>
<dbReference type="PANTHER" id="PTHR47237:SF1">
    <property type="entry name" value="SLL0310 PROTEIN"/>
    <property type="match status" value="1"/>
</dbReference>
<dbReference type="PROSITE" id="PS51186">
    <property type="entry name" value="GNAT"/>
    <property type="match status" value="1"/>
</dbReference>
<gene>
    <name evidence="2" type="ORF">ONB1V03_LOCUS18618</name>
</gene>